<dbReference type="InterPro" id="IPR040213">
    <property type="entry name" value="GIR2-like"/>
</dbReference>
<dbReference type="Proteomes" id="UP000502823">
    <property type="component" value="Unassembled WGS sequence"/>
</dbReference>
<dbReference type="Pfam" id="PF05773">
    <property type="entry name" value="RWD"/>
    <property type="match status" value="1"/>
</dbReference>
<proteinExistence type="predicted"/>
<evidence type="ECO:0000313" key="3">
    <source>
        <dbReference type="Proteomes" id="UP000502823"/>
    </source>
</evidence>
<comment type="caution">
    <text evidence="2">The sequence shown here is derived from an EMBL/GenBank/DDBJ whole genome shotgun (WGS) entry which is preliminary data.</text>
</comment>
<reference evidence="3" key="1">
    <citation type="submission" date="2020-01" db="EMBL/GenBank/DDBJ databases">
        <title>Draft genome sequence of the Termite Coptotermes fromosanus.</title>
        <authorList>
            <person name="Itakura S."/>
            <person name="Yosikawa Y."/>
            <person name="Umezawa K."/>
        </authorList>
    </citation>
    <scope>NUCLEOTIDE SEQUENCE [LARGE SCALE GENOMIC DNA]</scope>
</reference>
<dbReference type="Gene3D" id="6.20.400.10">
    <property type="match status" value="1"/>
</dbReference>
<dbReference type="PANTHER" id="PTHR12292">
    <property type="entry name" value="RWD DOMAIN-CONTAINING PROTEIN"/>
    <property type="match status" value="1"/>
</dbReference>
<dbReference type="AlphaFoldDB" id="A0A6L2PPE2"/>
<name>A0A6L2PPE2_COPFO</name>
<dbReference type="InterPro" id="IPR016135">
    <property type="entry name" value="UBQ-conjugating_enzyme/RWD"/>
</dbReference>
<dbReference type="SUPFAM" id="SSF54495">
    <property type="entry name" value="UBC-like"/>
    <property type="match status" value="1"/>
</dbReference>
<dbReference type="InterPro" id="IPR006575">
    <property type="entry name" value="RWD_dom"/>
</dbReference>
<dbReference type="EMBL" id="BLKM01008651">
    <property type="protein sequence ID" value="GFG34489.1"/>
    <property type="molecule type" value="Genomic_DNA"/>
</dbReference>
<dbReference type="FunCoup" id="A0A6L2PPE2">
    <property type="interactions" value="810"/>
</dbReference>
<dbReference type="SMART" id="SM00591">
    <property type="entry name" value="RWD"/>
    <property type="match status" value="1"/>
</dbReference>
<dbReference type="InParanoid" id="A0A6L2PPE2"/>
<dbReference type="Pfam" id="PF16543">
    <property type="entry name" value="DFRP_C"/>
    <property type="match status" value="1"/>
</dbReference>
<dbReference type="CDD" id="cd23816">
    <property type="entry name" value="RWD_RWDD1"/>
    <property type="match status" value="1"/>
</dbReference>
<evidence type="ECO:0000313" key="2">
    <source>
        <dbReference type="EMBL" id="GFG34489.1"/>
    </source>
</evidence>
<sequence>MDYKDEQNNEIEALDSIYSGEMEILGITPHHKFIIPIKSEEYEPDTDNGLMCKLKFSYAAKYPEEAPEVEICDSENFEEEDEALLKEHIIQQAQENLGTVMIFTLVSSAQEWLNTKWDEVRKRREEYAILKEKEAEEAERRRFEGTRVTVESFLAWKARFDAETGAKTMQDREEKETRKLTGRELFLTDKTLNESDLKFLEDGGDSIKVDESLFQDLEELDLDADEVLDDDSS</sequence>
<evidence type="ECO:0000259" key="1">
    <source>
        <dbReference type="PROSITE" id="PS50908"/>
    </source>
</evidence>
<dbReference type="InterPro" id="IPR032378">
    <property type="entry name" value="ZC3H15/TMA46_C"/>
</dbReference>
<organism evidence="2 3">
    <name type="scientific">Coptotermes formosanus</name>
    <name type="common">Formosan subterranean termite</name>
    <dbReference type="NCBI Taxonomy" id="36987"/>
    <lineage>
        <taxon>Eukaryota</taxon>
        <taxon>Metazoa</taxon>
        <taxon>Ecdysozoa</taxon>
        <taxon>Arthropoda</taxon>
        <taxon>Hexapoda</taxon>
        <taxon>Insecta</taxon>
        <taxon>Pterygota</taxon>
        <taxon>Neoptera</taxon>
        <taxon>Polyneoptera</taxon>
        <taxon>Dictyoptera</taxon>
        <taxon>Blattodea</taxon>
        <taxon>Blattoidea</taxon>
        <taxon>Termitoidae</taxon>
        <taxon>Rhinotermitidae</taxon>
        <taxon>Coptotermes</taxon>
    </lineage>
</organism>
<dbReference type="FunFam" id="3.10.110.10:FF:000075">
    <property type="entry name" value="RWD domain-containing protein (Gir2)"/>
    <property type="match status" value="1"/>
</dbReference>
<accession>A0A6L2PPE2</accession>
<gene>
    <name evidence="2" type="ORF">Cfor_07715</name>
</gene>
<protein>
    <recommendedName>
        <fullName evidence="1">RWD domain-containing protein</fullName>
    </recommendedName>
</protein>
<feature type="domain" description="RWD" evidence="1">
    <location>
        <begin position="9"/>
        <end position="116"/>
    </location>
</feature>
<dbReference type="Gene3D" id="3.10.110.10">
    <property type="entry name" value="Ubiquitin Conjugating Enzyme"/>
    <property type="match status" value="1"/>
</dbReference>
<keyword evidence="3" id="KW-1185">Reference proteome</keyword>
<dbReference type="PROSITE" id="PS50908">
    <property type="entry name" value="RWD"/>
    <property type="match status" value="1"/>
</dbReference>
<dbReference type="OrthoDB" id="277175at2759"/>